<dbReference type="EMBL" id="LSRQ01003068">
    <property type="protein sequence ID" value="OAY72534.1"/>
    <property type="molecule type" value="Genomic_DNA"/>
</dbReference>
<name>A0A199V643_ANACO</name>
<feature type="non-terminal residue" evidence="13">
    <location>
        <position position="1"/>
    </location>
</feature>
<dbReference type="Gene3D" id="2.170.150.80">
    <property type="entry name" value="NAC domain"/>
    <property type="match status" value="1"/>
</dbReference>
<comment type="subcellular location">
    <subcellularLocation>
        <location evidence="2">Membrane</location>
        <topology evidence="2">Single-pass membrane protein</topology>
    </subcellularLocation>
    <subcellularLocation>
        <location evidence="1">Nucleus</location>
    </subcellularLocation>
</comment>
<keyword evidence="5" id="KW-0805">Transcription regulation</keyword>
<dbReference type="STRING" id="4615.A0A199V643"/>
<evidence type="ECO:0000256" key="11">
    <source>
        <dbReference type="SAM" id="MobiDB-lite"/>
    </source>
</evidence>
<evidence type="ECO:0000313" key="13">
    <source>
        <dbReference type="EMBL" id="OAY72534.1"/>
    </source>
</evidence>
<keyword evidence="7" id="KW-0472">Membrane</keyword>
<evidence type="ECO:0000256" key="3">
    <source>
        <dbReference type="ARBA" id="ARBA00022692"/>
    </source>
</evidence>
<dbReference type="InterPro" id="IPR036093">
    <property type="entry name" value="NAC_dom_sf"/>
</dbReference>
<dbReference type="PANTHER" id="PTHR31744">
    <property type="entry name" value="PROTEIN CUP-SHAPED COTYLEDON 2-RELATED"/>
    <property type="match status" value="1"/>
</dbReference>
<keyword evidence="10" id="KW-0539">Nucleus</keyword>
<reference evidence="13 14" key="1">
    <citation type="journal article" date="2016" name="DNA Res.">
        <title>The draft genome of MD-2 pineapple using hybrid error correction of long reads.</title>
        <authorList>
            <person name="Redwan R.M."/>
            <person name="Saidin A."/>
            <person name="Kumar S.V."/>
        </authorList>
    </citation>
    <scope>NUCLEOTIDE SEQUENCE [LARGE SCALE GENOMIC DNA]</scope>
    <source>
        <strain evidence="14">cv. MD2</strain>
        <tissue evidence="13">Leaf</tissue>
    </source>
</reference>
<dbReference type="Proteomes" id="UP000092600">
    <property type="component" value="Unassembled WGS sequence"/>
</dbReference>
<sequence length="609" mass="67703">LPISSILIAEPSSAPYVLITDRRGGREGAAAAATPAEEEEEEEKKEEQEGGRTTMSSGSGGGGSGSKWWPPGFRFSPTDEELVLYYLKRKVCGRRLKLPVIGDVDVYKCDPSELPEKSLLKSGDKQWYFFSPRDRKYPNGSRSNRGTKHGYWKATGKDRSICQNSKAIGNKKTLVYYHGRAPKGERTDWVMHEYTLEEQALVNCNNVQDYFALYKVFRKSGPGPKNGEQYGAPFREEEWSDDADDETFLNQNNIERELPEPVASVTTSSTVIDAPNTLPIGDLEDLLLQLSNEHGIDQRHSEFSAYISEIDVEKNSGSHVLIPSSVPLNPFTQESTLRNLIDVGNNCQIAQSDLAYVQPTDNPEVASFSACPEQGQMKADEEFLEIKDFSDLDSVLRSMDEDIYNDCIRDTEGLYDTYFDAPMCLAELGPIGGAVQNPYTGCFTEDETQDHRHLTAELWMHEQGFNIASASESNKVLMEMPESGIVHAGMNQEETVQEQLAASESWFNSALSAFLDSVPSSPAIASENAFISRALERVSSFRTQQVGGRDSDAAIDREAVLHGRRRGNNAGSFRLIPCWAGRCIMAFDYWRSCKSFQGFVGKSHIIVGT</sequence>
<dbReference type="PANTHER" id="PTHR31744:SF216">
    <property type="entry name" value="NAC TRANSCRIPTION FACTOR"/>
    <property type="match status" value="1"/>
</dbReference>
<evidence type="ECO:0000256" key="2">
    <source>
        <dbReference type="ARBA" id="ARBA00004167"/>
    </source>
</evidence>
<organism evidence="13 14">
    <name type="scientific">Ananas comosus</name>
    <name type="common">Pineapple</name>
    <name type="synonym">Ananas ananas</name>
    <dbReference type="NCBI Taxonomy" id="4615"/>
    <lineage>
        <taxon>Eukaryota</taxon>
        <taxon>Viridiplantae</taxon>
        <taxon>Streptophyta</taxon>
        <taxon>Embryophyta</taxon>
        <taxon>Tracheophyta</taxon>
        <taxon>Spermatophyta</taxon>
        <taxon>Magnoliopsida</taxon>
        <taxon>Liliopsida</taxon>
        <taxon>Poales</taxon>
        <taxon>Bromeliaceae</taxon>
        <taxon>Bromelioideae</taxon>
        <taxon>Ananas</taxon>
    </lineage>
</organism>
<keyword evidence="6" id="KW-0238">DNA-binding</keyword>
<evidence type="ECO:0000256" key="5">
    <source>
        <dbReference type="ARBA" id="ARBA00023015"/>
    </source>
</evidence>
<evidence type="ECO:0000256" key="10">
    <source>
        <dbReference type="ARBA" id="ARBA00023242"/>
    </source>
</evidence>
<accession>A0A199V643</accession>
<dbReference type="GO" id="GO:0006355">
    <property type="term" value="P:regulation of DNA-templated transcription"/>
    <property type="evidence" value="ECO:0007669"/>
    <property type="project" value="InterPro"/>
</dbReference>
<comment type="caution">
    <text evidence="13">The sequence shown here is derived from an EMBL/GenBank/DDBJ whole genome shotgun (WGS) entry which is preliminary data.</text>
</comment>
<evidence type="ECO:0000256" key="1">
    <source>
        <dbReference type="ARBA" id="ARBA00004123"/>
    </source>
</evidence>
<dbReference type="GO" id="GO:0005634">
    <property type="term" value="C:nucleus"/>
    <property type="evidence" value="ECO:0007669"/>
    <property type="project" value="UniProtKB-SubCell"/>
</dbReference>
<keyword evidence="4" id="KW-1133">Transmembrane helix</keyword>
<dbReference type="AlphaFoldDB" id="A0A199V643"/>
<dbReference type="Pfam" id="PF02365">
    <property type="entry name" value="NAM"/>
    <property type="match status" value="1"/>
</dbReference>
<keyword evidence="9" id="KW-0804">Transcription</keyword>
<evidence type="ECO:0000256" key="8">
    <source>
        <dbReference type="ARBA" id="ARBA00023159"/>
    </source>
</evidence>
<dbReference type="SUPFAM" id="SSF101941">
    <property type="entry name" value="NAC domain"/>
    <property type="match status" value="1"/>
</dbReference>
<evidence type="ECO:0000259" key="12">
    <source>
        <dbReference type="PROSITE" id="PS51005"/>
    </source>
</evidence>
<evidence type="ECO:0000256" key="9">
    <source>
        <dbReference type="ARBA" id="ARBA00023163"/>
    </source>
</evidence>
<keyword evidence="3" id="KW-0812">Transmembrane</keyword>
<evidence type="ECO:0000256" key="7">
    <source>
        <dbReference type="ARBA" id="ARBA00023136"/>
    </source>
</evidence>
<dbReference type="FunFam" id="2.170.150.80:FF:000002">
    <property type="entry name" value="Nac domain-containing protein 86"/>
    <property type="match status" value="1"/>
</dbReference>
<feature type="domain" description="NAC" evidence="12">
    <location>
        <begin position="69"/>
        <end position="219"/>
    </location>
</feature>
<protein>
    <submittedName>
        <fullName evidence="13">NAC domain-containing protein 17</fullName>
    </submittedName>
</protein>
<evidence type="ECO:0000256" key="6">
    <source>
        <dbReference type="ARBA" id="ARBA00023125"/>
    </source>
</evidence>
<gene>
    <name evidence="13" type="ORF">ACMD2_24993</name>
</gene>
<feature type="region of interest" description="Disordered" evidence="11">
    <location>
        <begin position="18"/>
        <end position="72"/>
    </location>
</feature>
<evidence type="ECO:0000313" key="14">
    <source>
        <dbReference type="Proteomes" id="UP000092600"/>
    </source>
</evidence>
<dbReference type="GO" id="GO:0016020">
    <property type="term" value="C:membrane"/>
    <property type="evidence" value="ECO:0007669"/>
    <property type="project" value="UniProtKB-SubCell"/>
</dbReference>
<dbReference type="InterPro" id="IPR003441">
    <property type="entry name" value="NAC-dom"/>
</dbReference>
<dbReference type="GO" id="GO:0000976">
    <property type="term" value="F:transcription cis-regulatory region binding"/>
    <property type="evidence" value="ECO:0007669"/>
    <property type="project" value="UniProtKB-ARBA"/>
</dbReference>
<proteinExistence type="predicted"/>
<dbReference type="PROSITE" id="PS51005">
    <property type="entry name" value="NAC"/>
    <property type="match status" value="1"/>
</dbReference>
<keyword evidence="8" id="KW-0010">Activator</keyword>
<evidence type="ECO:0000256" key="4">
    <source>
        <dbReference type="ARBA" id="ARBA00022989"/>
    </source>
</evidence>